<keyword evidence="3" id="KW-0378">Hydrolase</keyword>
<feature type="domain" description="Restriction endonuclease type IV Mrr" evidence="2">
    <location>
        <begin position="216"/>
        <end position="327"/>
    </location>
</feature>
<dbReference type="GO" id="GO:0009307">
    <property type="term" value="P:DNA restriction-modification system"/>
    <property type="evidence" value="ECO:0007669"/>
    <property type="project" value="InterPro"/>
</dbReference>
<reference evidence="3 4" key="1">
    <citation type="submission" date="2018-11" db="EMBL/GenBank/DDBJ databases">
        <title>Mesobaculum littorinae gen. nov., sp. nov., isolated from Littorina scabra that represents a novel genus of the order Rhodobacteraceae.</title>
        <authorList>
            <person name="Li F."/>
        </authorList>
    </citation>
    <scope>NUCLEOTIDE SEQUENCE [LARGE SCALE GENOMIC DNA]</scope>
    <source>
        <strain evidence="3 4">M0103</strain>
    </source>
</reference>
<protein>
    <submittedName>
        <fullName evidence="3">Type II restriction endonuclease</fullName>
    </submittedName>
</protein>
<proteinExistence type="predicted"/>
<accession>A0A438ALR5</accession>
<dbReference type="InterPro" id="IPR011335">
    <property type="entry name" value="Restrct_endonuc-II-like"/>
</dbReference>
<dbReference type="OrthoDB" id="9781481at2"/>
<keyword evidence="4" id="KW-1185">Reference proteome</keyword>
<dbReference type="GO" id="GO:0003677">
    <property type="term" value="F:DNA binding"/>
    <property type="evidence" value="ECO:0007669"/>
    <property type="project" value="InterPro"/>
</dbReference>
<organism evidence="3 4">
    <name type="scientific">Mesobaculum littorinae</name>
    <dbReference type="NCBI Taxonomy" id="2486419"/>
    <lineage>
        <taxon>Bacteria</taxon>
        <taxon>Pseudomonadati</taxon>
        <taxon>Pseudomonadota</taxon>
        <taxon>Alphaproteobacteria</taxon>
        <taxon>Rhodobacterales</taxon>
        <taxon>Roseobacteraceae</taxon>
        <taxon>Mesobaculum</taxon>
    </lineage>
</organism>
<dbReference type="InterPro" id="IPR007560">
    <property type="entry name" value="Restrct_endonuc_IV_Mrr"/>
</dbReference>
<dbReference type="EMBL" id="RQXX01000001">
    <property type="protein sequence ID" value="RVV99793.1"/>
    <property type="molecule type" value="Genomic_DNA"/>
</dbReference>
<evidence type="ECO:0000313" key="4">
    <source>
        <dbReference type="Proteomes" id="UP000285908"/>
    </source>
</evidence>
<dbReference type="GO" id="GO:0043590">
    <property type="term" value="C:bacterial nucleoid"/>
    <property type="evidence" value="ECO:0007669"/>
    <property type="project" value="TreeGrafter"/>
</dbReference>
<sequence length="354" mass="38815">MTMWMVRAAQGGVFFDQFADRGLVSVGWSEAGDVTPLRSRDDFAARLAVTELAPQDAKQGASVLYRFFRVLSEGDEVVTYDPNTRTYKVGRIAGPATLTDQPLSAPALETPHVYVRPVTWLHDTAREDLSSAARNTLGSISTLFRIGEPARSELMRQAPVGAPVGAPAATPPPSPAQTGNVTGDAEEETEEETREGQSYEALAKRSVELIADMVTRLSPREMEELVAGLLRAMGYRTRVSKIGADRGQDILASRDGLGFESPRILVEVKHRSRTAITAPDLRSFIGTLRDGDRGLYVSTGGFTKDAQYEADRARHPVTLLTLEALVAELTDRYELLDTRSRALIPLTPLYWPIR</sequence>
<name>A0A438ALR5_9RHOB</name>
<dbReference type="Proteomes" id="UP000285908">
    <property type="component" value="Unassembled WGS sequence"/>
</dbReference>
<dbReference type="Gene3D" id="3.40.1350.10">
    <property type="match status" value="1"/>
</dbReference>
<keyword evidence="3" id="KW-0540">Nuclease</keyword>
<comment type="caution">
    <text evidence="3">The sequence shown here is derived from an EMBL/GenBank/DDBJ whole genome shotgun (WGS) entry which is preliminary data.</text>
</comment>
<feature type="compositionally biased region" description="Acidic residues" evidence="1">
    <location>
        <begin position="184"/>
        <end position="193"/>
    </location>
</feature>
<dbReference type="SUPFAM" id="SSF52980">
    <property type="entry name" value="Restriction endonuclease-like"/>
    <property type="match status" value="1"/>
</dbReference>
<dbReference type="PANTHER" id="PTHR30015">
    <property type="entry name" value="MRR RESTRICTION SYSTEM PROTEIN"/>
    <property type="match status" value="1"/>
</dbReference>
<dbReference type="PIRSF" id="PIRSF031853">
    <property type="entry name" value="UPC031853"/>
    <property type="match status" value="1"/>
</dbReference>
<dbReference type="RefSeq" id="WP_127905234.1">
    <property type="nucleotide sequence ID" value="NZ_RQXX01000001.1"/>
</dbReference>
<dbReference type="GO" id="GO:0015666">
    <property type="term" value="F:restriction endodeoxyribonuclease activity"/>
    <property type="evidence" value="ECO:0007669"/>
    <property type="project" value="TreeGrafter"/>
</dbReference>
<feature type="region of interest" description="Disordered" evidence="1">
    <location>
        <begin position="161"/>
        <end position="200"/>
    </location>
</feature>
<evidence type="ECO:0000256" key="1">
    <source>
        <dbReference type="SAM" id="MobiDB-lite"/>
    </source>
</evidence>
<evidence type="ECO:0000313" key="3">
    <source>
        <dbReference type="EMBL" id="RVV99793.1"/>
    </source>
</evidence>
<dbReference type="InterPro" id="IPR016984">
    <property type="entry name" value="UCP031853"/>
</dbReference>
<dbReference type="InterPro" id="IPR052906">
    <property type="entry name" value="Type_IV_Methyl-Rstrct_Enzyme"/>
</dbReference>
<evidence type="ECO:0000259" key="2">
    <source>
        <dbReference type="Pfam" id="PF04471"/>
    </source>
</evidence>
<dbReference type="PANTHER" id="PTHR30015:SF7">
    <property type="entry name" value="TYPE IV METHYL-DIRECTED RESTRICTION ENZYME ECOKMRR"/>
    <property type="match status" value="1"/>
</dbReference>
<gene>
    <name evidence="3" type="ORF">EKE94_03725</name>
</gene>
<keyword evidence="3" id="KW-0255">Endonuclease</keyword>
<dbReference type="Pfam" id="PF04471">
    <property type="entry name" value="Mrr_cat"/>
    <property type="match status" value="1"/>
</dbReference>
<dbReference type="InterPro" id="IPR011856">
    <property type="entry name" value="tRNA_endonuc-like_dom_sf"/>
</dbReference>
<dbReference type="AlphaFoldDB" id="A0A438ALR5"/>